<evidence type="ECO:0000313" key="1">
    <source>
        <dbReference type="EMBL" id="RZB32998.1"/>
    </source>
</evidence>
<organism evidence="1 2">
    <name type="scientific">Candidatus Argoarchaeum ethanivorans</name>
    <dbReference type="NCBI Taxonomy" id="2608793"/>
    <lineage>
        <taxon>Archaea</taxon>
        <taxon>Methanobacteriati</taxon>
        <taxon>Methanobacteriota</taxon>
        <taxon>Stenosarchaea group</taxon>
        <taxon>Methanomicrobia</taxon>
        <taxon>Methanosarcinales</taxon>
        <taxon>Methanosarcinales incertae sedis</taxon>
        <taxon>GOM Arc I cluster</taxon>
        <taxon>Candidatus Argoarchaeum</taxon>
    </lineage>
</organism>
<gene>
    <name evidence="1" type="ORF">AEth_00115</name>
</gene>
<dbReference type="AlphaFoldDB" id="A0A8B3S751"/>
<protein>
    <recommendedName>
        <fullName evidence="3">Ferredoxin</fullName>
    </recommendedName>
</protein>
<name>A0A8B3S751_9EURY</name>
<evidence type="ECO:0000313" key="2">
    <source>
        <dbReference type="Proteomes" id="UP000291831"/>
    </source>
</evidence>
<evidence type="ECO:0008006" key="3">
    <source>
        <dbReference type="Google" id="ProtNLM"/>
    </source>
</evidence>
<proteinExistence type="predicted"/>
<dbReference type="Proteomes" id="UP000291831">
    <property type="component" value="Unassembled WGS sequence"/>
</dbReference>
<comment type="caution">
    <text evidence="1">The sequence shown here is derived from an EMBL/GenBank/DDBJ whole genome shotgun (WGS) entry which is preliminary data.</text>
</comment>
<dbReference type="EMBL" id="RPGO01000003">
    <property type="protein sequence ID" value="RZB32998.1"/>
    <property type="molecule type" value="Genomic_DNA"/>
</dbReference>
<accession>A0A8B3S751</accession>
<sequence length="56" mass="5683">MPDGRGQGMGRGGGRQGIGPASECKCPKCGLTQPHQRGVPCANQTCPKCGIQMIGA</sequence>
<reference evidence="2" key="1">
    <citation type="submission" date="2019-01" db="EMBL/GenBank/DDBJ databases">
        <title>Anaerobic oxidation of ethane by archaea from a marine hydrocarbon seep.</title>
        <authorList>
            <person name="Musat F."/>
        </authorList>
    </citation>
    <scope>NUCLEOTIDE SEQUENCE [LARGE SCALE GENOMIC DNA]</scope>
</reference>